<name>A0A1G8HA04_9CLOT</name>
<evidence type="ECO:0000313" key="2">
    <source>
        <dbReference type="Proteomes" id="UP000183255"/>
    </source>
</evidence>
<gene>
    <name evidence="1" type="ORF">SAMN05421804_101519</name>
</gene>
<dbReference type="RefSeq" id="WP_031573697.1">
    <property type="nucleotide sequence ID" value="NZ_DAMANS010000071.1"/>
</dbReference>
<dbReference type="AlphaFoldDB" id="A0A1G8HA04"/>
<evidence type="ECO:0008006" key="3">
    <source>
        <dbReference type="Google" id="ProtNLM"/>
    </source>
</evidence>
<evidence type="ECO:0000313" key="1">
    <source>
        <dbReference type="EMBL" id="SDI03455.1"/>
    </source>
</evidence>
<accession>A0A1G8HA04</accession>
<organism evidence="1 2">
    <name type="scientific">Proteiniclasticum ruminis</name>
    <dbReference type="NCBI Taxonomy" id="398199"/>
    <lineage>
        <taxon>Bacteria</taxon>
        <taxon>Bacillati</taxon>
        <taxon>Bacillota</taxon>
        <taxon>Clostridia</taxon>
        <taxon>Eubacteriales</taxon>
        <taxon>Clostridiaceae</taxon>
        <taxon>Proteiniclasticum</taxon>
    </lineage>
</organism>
<reference evidence="1 2" key="1">
    <citation type="submission" date="2016-10" db="EMBL/GenBank/DDBJ databases">
        <authorList>
            <person name="de Groot N.N."/>
        </authorList>
    </citation>
    <scope>NUCLEOTIDE SEQUENCE [LARGE SCALE GENOMIC DNA]</scope>
    <source>
        <strain evidence="1 2">CGMCC 1.5058</strain>
    </source>
</reference>
<dbReference type="EMBL" id="FNDZ01000001">
    <property type="protein sequence ID" value="SDI03455.1"/>
    <property type="molecule type" value="Genomic_DNA"/>
</dbReference>
<dbReference type="SUPFAM" id="SSF53795">
    <property type="entry name" value="PEP carboxykinase-like"/>
    <property type="match status" value="1"/>
</dbReference>
<dbReference type="Proteomes" id="UP000183255">
    <property type="component" value="Unassembled WGS sequence"/>
</dbReference>
<protein>
    <recommendedName>
        <fullName evidence="3">ATP-binding protein</fullName>
    </recommendedName>
</protein>
<sequence length="138" mass="15585">MIQVIYGKRGSGKSKKMVSLANEQAKTAKGNVVFVDDDSRAIHELDRDIRFINADEYALTDYRSIYGFLCGIIATNYDVTTIFVDGLLNGMDKKSESSDKIFEKLQEFSEAHEIDLYIAMHDEGELAVSELEKYKVLS</sequence>
<proteinExistence type="predicted"/>